<evidence type="ECO:0008006" key="4">
    <source>
        <dbReference type="Google" id="ProtNLM"/>
    </source>
</evidence>
<sequence>MRRLTGAAGVAWWVAFGLACVLNLYGLYAPSEPGPVLSFSYADKLAHFATFASVAWTGGRAGVPVRWLAGILVLNAVGSEIVQGTLMAQREGDPFDVLADVVGITLGLALARAGRRFAARESAVTRRSAGTDGSAAEDLPARDGGDARTTAPDAGS</sequence>
<dbReference type="PANTHER" id="PTHR28008:SF1">
    <property type="entry name" value="DOMAIN PROTEIN, PUTATIVE (AFU_ORTHOLOGUE AFUA_3G10980)-RELATED"/>
    <property type="match status" value="1"/>
</dbReference>
<dbReference type="AlphaFoldDB" id="A0A1H1T3Y4"/>
<evidence type="ECO:0000313" key="3">
    <source>
        <dbReference type="Proteomes" id="UP000198983"/>
    </source>
</evidence>
<feature type="region of interest" description="Disordered" evidence="1">
    <location>
        <begin position="121"/>
        <end position="156"/>
    </location>
</feature>
<keyword evidence="3" id="KW-1185">Reference proteome</keyword>
<accession>A0A1H1T3Y4</accession>
<dbReference type="OrthoDB" id="3831062at2"/>
<dbReference type="RefSeq" id="WP_092654336.1">
    <property type="nucleotide sequence ID" value="NZ_LT629732.1"/>
</dbReference>
<dbReference type="PANTHER" id="PTHR28008">
    <property type="entry name" value="DOMAIN PROTEIN, PUTATIVE (AFU_ORTHOLOGUE AFUA_3G10980)-RELATED"/>
    <property type="match status" value="1"/>
</dbReference>
<name>A0A1H1T3Y4_9ACTN</name>
<dbReference type="EMBL" id="LT629732">
    <property type="protein sequence ID" value="SDS54957.1"/>
    <property type="molecule type" value="Genomic_DNA"/>
</dbReference>
<organism evidence="2 3">
    <name type="scientific">Actinopolymorpha singaporensis</name>
    <dbReference type="NCBI Taxonomy" id="117157"/>
    <lineage>
        <taxon>Bacteria</taxon>
        <taxon>Bacillati</taxon>
        <taxon>Actinomycetota</taxon>
        <taxon>Actinomycetes</taxon>
        <taxon>Propionibacteriales</taxon>
        <taxon>Actinopolymorphaceae</taxon>
        <taxon>Actinopolymorpha</taxon>
    </lineage>
</organism>
<dbReference type="Proteomes" id="UP000198983">
    <property type="component" value="Chromosome I"/>
</dbReference>
<evidence type="ECO:0000256" key="1">
    <source>
        <dbReference type="SAM" id="MobiDB-lite"/>
    </source>
</evidence>
<dbReference type="STRING" id="117157.SAMN04489717_3051"/>
<dbReference type="PROSITE" id="PS51257">
    <property type="entry name" value="PROKAR_LIPOPROTEIN"/>
    <property type="match status" value="1"/>
</dbReference>
<proteinExistence type="predicted"/>
<protein>
    <recommendedName>
        <fullName evidence="4">VanZ like family protein</fullName>
    </recommendedName>
</protein>
<evidence type="ECO:0000313" key="2">
    <source>
        <dbReference type="EMBL" id="SDS54957.1"/>
    </source>
</evidence>
<reference evidence="2 3" key="1">
    <citation type="submission" date="2016-10" db="EMBL/GenBank/DDBJ databases">
        <authorList>
            <person name="de Groot N.N."/>
        </authorList>
    </citation>
    <scope>NUCLEOTIDE SEQUENCE [LARGE SCALE GENOMIC DNA]</scope>
    <source>
        <strain evidence="2 3">DSM 22024</strain>
    </source>
</reference>
<gene>
    <name evidence="2" type="ORF">SAMN04489717_3051</name>
</gene>